<accession>A0A919W4Y4</accession>
<evidence type="ECO:0000313" key="9">
    <source>
        <dbReference type="Proteomes" id="UP000677082"/>
    </source>
</evidence>
<dbReference type="EMBL" id="BOQN01000033">
    <property type="protein sequence ID" value="GIM90648.1"/>
    <property type="molecule type" value="Genomic_DNA"/>
</dbReference>
<dbReference type="GO" id="GO:0003677">
    <property type="term" value="F:DNA binding"/>
    <property type="evidence" value="ECO:0007669"/>
    <property type="project" value="InterPro"/>
</dbReference>
<dbReference type="InterPro" id="IPR039425">
    <property type="entry name" value="RNA_pol_sigma-70-like"/>
</dbReference>
<keyword evidence="9" id="KW-1185">Reference proteome</keyword>
<proteinExistence type="inferred from homology"/>
<dbReference type="Pfam" id="PF04542">
    <property type="entry name" value="Sigma70_r2"/>
    <property type="match status" value="1"/>
</dbReference>
<dbReference type="NCBIfam" id="TIGR02937">
    <property type="entry name" value="sigma70-ECF"/>
    <property type="match status" value="1"/>
</dbReference>
<dbReference type="PANTHER" id="PTHR43133:SF25">
    <property type="entry name" value="RNA POLYMERASE SIGMA FACTOR RFAY-RELATED"/>
    <property type="match status" value="1"/>
</dbReference>
<dbReference type="CDD" id="cd06171">
    <property type="entry name" value="Sigma70_r4"/>
    <property type="match status" value="1"/>
</dbReference>
<feature type="domain" description="RNA polymerase sigma factor 70 region 4 type 2" evidence="7">
    <location>
        <begin position="108"/>
        <end position="158"/>
    </location>
</feature>
<evidence type="ECO:0000259" key="6">
    <source>
        <dbReference type="Pfam" id="PF04542"/>
    </source>
</evidence>
<dbReference type="Proteomes" id="UP000677082">
    <property type="component" value="Unassembled WGS sequence"/>
</dbReference>
<keyword evidence="4" id="KW-0804">Transcription</keyword>
<dbReference type="Gene3D" id="1.10.1740.10">
    <property type="match status" value="1"/>
</dbReference>
<dbReference type="InterPro" id="IPR007627">
    <property type="entry name" value="RNA_pol_sigma70_r2"/>
</dbReference>
<dbReference type="InterPro" id="IPR014284">
    <property type="entry name" value="RNA_pol_sigma-70_dom"/>
</dbReference>
<dbReference type="InterPro" id="IPR013325">
    <property type="entry name" value="RNA_pol_sigma_r2"/>
</dbReference>
<protein>
    <submittedName>
        <fullName evidence="8">Uncharacterized protein</fullName>
    </submittedName>
</protein>
<evidence type="ECO:0000313" key="8">
    <source>
        <dbReference type="EMBL" id="GIM90648.1"/>
    </source>
</evidence>
<name>A0A919W4Y4_9ACTN</name>
<dbReference type="InterPro" id="IPR013324">
    <property type="entry name" value="RNA_pol_sigma_r3/r4-like"/>
</dbReference>
<dbReference type="RefSeq" id="WP_213006578.1">
    <property type="nucleotide sequence ID" value="NZ_BOQN01000033.1"/>
</dbReference>
<comment type="similarity">
    <text evidence="1">Belongs to the sigma-70 factor family. ECF subfamily.</text>
</comment>
<dbReference type="GO" id="GO:0016987">
    <property type="term" value="F:sigma factor activity"/>
    <property type="evidence" value="ECO:0007669"/>
    <property type="project" value="UniProtKB-KW"/>
</dbReference>
<feature type="region of interest" description="Disordered" evidence="5">
    <location>
        <begin position="161"/>
        <end position="185"/>
    </location>
</feature>
<organism evidence="8 9">
    <name type="scientific">Paractinoplanes toevensis</name>
    <dbReference type="NCBI Taxonomy" id="571911"/>
    <lineage>
        <taxon>Bacteria</taxon>
        <taxon>Bacillati</taxon>
        <taxon>Actinomycetota</taxon>
        <taxon>Actinomycetes</taxon>
        <taxon>Micromonosporales</taxon>
        <taxon>Micromonosporaceae</taxon>
        <taxon>Paractinoplanes</taxon>
    </lineage>
</organism>
<reference evidence="8 9" key="1">
    <citation type="submission" date="2021-03" db="EMBL/GenBank/DDBJ databases">
        <title>Whole genome shotgun sequence of Actinoplanes toevensis NBRC 105298.</title>
        <authorList>
            <person name="Komaki H."/>
            <person name="Tamura T."/>
        </authorList>
    </citation>
    <scope>NUCLEOTIDE SEQUENCE [LARGE SCALE GENOMIC DNA]</scope>
    <source>
        <strain evidence="8 9">NBRC 105298</strain>
    </source>
</reference>
<dbReference type="InterPro" id="IPR013249">
    <property type="entry name" value="RNA_pol_sigma70_r4_t2"/>
</dbReference>
<evidence type="ECO:0000256" key="1">
    <source>
        <dbReference type="ARBA" id="ARBA00010641"/>
    </source>
</evidence>
<dbReference type="GO" id="GO:0006352">
    <property type="term" value="P:DNA-templated transcription initiation"/>
    <property type="evidence" value="ECO:0007669"/>
    <property type="project" value="InterPro"/>
</dbReference>
<feature type="domain" description="RNA polymerase sigma-70 region 2" evidence="6">
    <location>
        <begin position="15"/>
        <end position="72"/>
    </location>
</feature>
<dbReference type="Gene3D" id="1.10.10.10">
    <property type="entry name" value="Winged helix-like DNA-binding domain superfamily/Winged helix DNA-binding domain"/>
    <property type="match status" value="1"/>
</dbReference>
<evidence type="ECO:0000256" key="5">
    <source>
        <dbReference type="SAM" id="MobiDB-lite"/>
    </source>
</evidence>
<dbReference type="InterPro" id="IPR036388">
    <property type="entry name" value="WH-like_DNA-bd_sf"/>
</dbReference>
<keyword evidence="3" id="KW-0731">Sigma factor</keyword>
<evidence type="ECO:0000256" key="2">
    <source>
        <dbReference type="ARBA" id="ARBA00023015"/>
    </source>
</evidence>
<evidence type="ECO:0000259" key="7">
    <source>
        <dbReference type="Pfam" id="PF08281"/>
    </source>
</evidence>
<dbReference type="PANTHER" id="PTHR43133">
    <property type="entry name" value="RNA POLYMERASE ECF-TYPE SIGMA FACTO"/>
    <property type="match status" value="1"/>
</dbReference>
<evidence type="ECO:0000256" key="4">
    <source>
        <dbReference type="ARBA" id="ARBA00023163"/>
    </source>
</evidence>
<dbReference type="AlphaFoldDB" id="A0A919W4Y4"/>
<evidence type="ECO:0000256" key="3">
    <source>
        <dbReference type="ARBA" id="ARBA00023082"/>
    </source>
</evidence>
<dbReference type="SUPFAM" id="SSF88946">
    <property type="entry name" value="Sigma2 domain of RNA polymerase sigma factors"/>
    <property type="match status" value="1"/>
</dbReference>
<keyword evidence="2" id="KW-0805">Transcription regulation</keyword>
<sequence length="185" mass="20325">MERTRFEALHAETWRDILGYALRRTGNPEDAADVVAEVFMVAWRRRADVPAGPAARPWLYGVARLVLANQRRGDLRRGLLATALRDAVRSAPPDPATVALARHDAQTVRAGLRALPEIDRELLTLTAWDGLSPAEAAAALGLNAVTARVRLHRARNRLRKLLQQPEGSGHVRSDGRSPVPVEETS</sequence>
<dbReference type="SUPFAM" id="SSF88659">
    <property type="entry name" value="Sigma3 and sigma4 domains of RNA polymerase sigma factors"/>
    <property type="match status" value="1"/>
</dbReference>
<dbReference type="Pfam" id="PF08281">
    <property type="entry name" value="Sigma70_r4_2"/>
    <property type="match status" value="1"/>
</dbReference>
<gene>
    <name evidence="8" type="ORF">Ato02nite_024410</name>
</gene>
<comment type="caution">
    <text evidence="8">The sequence shown here is derived from an EMBL/GenBank/DDBJ whole genome shotgun (WGS) entry which is preliminary data.</text>
</comment>